<gene>
    <name evidence="1" type="ORF">SAMN02745174_01284</name>
</gene>
<evidence type="ECO:0000313" key="2">
    <source>
        <dbReference type="Proteomes" id="UP000191153"/>
    </source>
</evidence>
<dbReference type="Proteomes" id="UP000191153">
    <property type="component" value="Unassembled WGS sequence"/>
</dbReference>
<dbReference type="InterPro" id="IPR010813">
    <property type="entry name" value="DUF1413"/>
</dbReference>
<dbReference type="Pfam" id="PF07205">
    <property type="entry name" value="DUF1413"/>
    <property type="match status" value="1"/>
</dbReference>
<sequence>MRNQTEQELYEEELLKLLNLALEEVENVKNGCVFLLKDLFKGHEWKIIENSLKTKLSTKFYLAAKKIDSIEIIDNTGMGYQKYKKI</sequence>
<reference evidence="1 2" key="1">
    <citation type="submission" date="2017-02" db="EMBL/GenBank/DDBJ databases">
        <authorList>
            <person name="Peterson S.W."/>
        </authorList>
    </citation>
    <scope>NUCLEOTIDE SEQUENCE [LARGE SCALE GENOMIC DNA]</scope>
    <source>
        <strain evidence="1 2">ATCC 700028</strain>
    </source>
</reference>
<proteinExistence type="predicted"/>
<accession>A0A1T4MQM3</accession>
<dbReference type="EMBL" id="FUWX01000009">
    <property type="protein sequence ID" value="SJZ69359.1"/>
    <property type="molecule type" value="Genomic_DNA"/>
</dbReference>
<dbReference type="AlphaFoldDB" id="A0A1T4MQM3"/>
<evidence type="ECO:0000313" key="1">
    <source>
        <dbReference type="EMBL" id="SJZ69359.1"/>
    </source>
</evidence>
<protein>
    <submittedName>
        <fullName evidence="1">Uncharacterized protein</fullName>
    </submittedName>
</protein>
<dbReference type="STRING" id="180163.SAMN02745174_01284"/>
<organism evidence="1 2">
    <name type="scientific">Cetobacterium ceti</name>
    <dbReference type="NCBI Taxonomy" id="180163"/>
    <lineage>
        <taxon>Bacteria</taxon>
        <taxon>Fusobacteriati</taxon>
        <taxon>Fusobacteriota</taxon>
        <taxon>Fusobacteriia</taxon>
        <taxon>Fusobacteriales</taxon>
        <taxon>Fusobacteriaceae</taxon>
        <taxon>Cetobacterium</taxon>
    </lineage>
</organism>
<dbReference type="RefSeq" id="WP_078693782.1">
    <property type="nucleotide sequence ID" value="NZ_FUWX01000009.1"/>
</dbReference>
<keyword evidence="2" id="KW-1185">Reference proteome</keyword>
<name>A0A1T4MQM3_9FUSO</name>